<organism evidence="8 9">
    <name type="scientific">Clostridium tetanomorphum</name>
    <dbReference type="NCBI Taxonomy" id="1553"/>
    <lineage>
        <taxon>Bacteria</taxon>
        <taxon>Bacillati</taxon>
        <taxon>Bacillota</taxon>
        <taxon>Clostridia</taxon>
        <taxon>Eubacteriales</taxon>
        <taxon>Clostridiaceae</taxon>
        <taxon>Clostridium</taxon>
    </lineage>
</organism>
<evidence type="ECO:0000259" key="7">
    <source>
        <dbReference type="PROSITE" id="PS51093"/>
    </source>
</evidence>
<dbReference type="FunFam" id="2.70.70.10:FF:000001">
    <property type="entry name" value="PTS system glucose-specific IIA component"/>
    <property type="match status" value="1"/>
</dbReference>
<keyword evidence="9" id="KW-1185">Reference proteome</keyword>
<dbReference type="GO" id="GO:0009401">
    <property type="term" value="P:phosphoenolpyruvate-dependent sugar phosphotransferase system"/>
    <property type="evidence" value="ECO:0007669"/>
    <property type="project" value="UniProtKB-KW"/>
</dbReference>
<evidence type="ECO:0000256" key="5">
    <source>
        <dbReference type="ARBA" id="ARBA00022683"/>
    </source>
</evidence>
<evidence type="ECO:0000256" key="3">
    <source>
        <dbReference type="ARBA" id="ARBA00022597"/>
    </source>
</evidence>
<proteinExistence type="predicted"/>
<dbReference type="InterPro" id="IPR001127">
    <property type="entry name" value="PTS_EIIA_1_perm"/>
</dbReference>
<name>A0A923EB93_CLOTT</name>
<keyword evidence="4" id="KW-0808">Transferase</keyword>
<dbReference type="Gene3D" id="2.70.70.10">
    <property type="entry name" value="Glucose Permease (Domain IIA)"/>
    <property type="match status" value="1"/>
</dbReference>
<dbReference type="PROSITE" id="PS00371">
    <property type="entry name" value="PTS_EIIA_TYPE_1_HIS"/>
    <property type="match status" value="1"/>
</dbReference>
<dbReference type="AlphaFoldDB" id="A0A923EB93"/>
<accession>A0A923EB93</accession>
<dbReference type="InterPro" id="IPR011055">
    <property type="entry name" value="Dup_hybrid_motif"/>
</dbReference>
<keyword evidence="2" id="KW-0813">Transport</keyword>
<dbReference type="GO" id="GO:0016301">
    <property type="term" value="F:kinase activity"/>
    <property type="evidence" value="ECO:0007669"/>
    <property type="project" value="UniProtKB-KW"/>
</dbReference>
<evidence type="ECO:0000256" key="2">
    <source>
        <dbReference type="ARBA" id="ARBA00022448"/>
    </source>
</evidence>
<reference evidence="8 9" key="1">
    <citation type="submission" date="2020-04" db="EMBL/GenBank/DDBJ databases">
        <title>Genomic insights into acetone-butanol-ethanol (ABE) fermentation by sequencing solventogenic clostridia strains.</title>
        <authorList>
            <person name="Brown S."/>
        </authorList>
    </citation>
    <scope>NUCLEOTIDE SEQUENCE [LARGE SCALE GENOMIC DNA]</scope>
    <source>
        <strain evidence="8 9">DJ011</strain>
    </source>
</reference>
<dbReference type="PANTHER" id="PTHR45008:SF1">
    <property type="entry name" value="PTS SYSTEM GLUCOSE-SPECIFIC EIIA COMPONENT"/>
    <property type="match status" value="1"/>
</dbReference>
<protein>
    <submittedName>
        <fullName evidence="8">PTS glucose transporter subunit IIA</fullName>
    </submittedName>
</protein>
<dbReference type="RefSeq" id="WP_035145740.1">
    <property type="nucleotide sequence ID" value="NZ_JAAZWO010000015.1"/>
</dbReference>
<dbReference type="GO" id="GO:0005737">
    <property type="term" value="C:cytoplasm"/>
    <property type="evidence" value="ECO:0007669"/>
    <property type="project" value="UniProtKB-SubCell"/>
</dbReference>
<keyword evidence="6" id="KW-0418">Kinase</keyword>
<gene>
    <name evidence="8" type="ORF">HGG79_12335</name>
</gene>
<dbReference type="PANTHER" id="PTHR45008">
    <property type="entry name" value="PTS SYSTEM GLUCOSE-SPECIFIC EIIA COMPONENT"/>
    <property type="match status" value="1"/>
</dbReference>
<comment type="subcellular location">
    <subcellularLocation>
        <location evidence="1">Cytoplasm</location>
    </subcellularLocation>
</comment>
<evidence type="ECO:0000313" key="9">
    <source>
        <dbReference type="Proteomes" id="UP000563151"/>
    </source>
</evidence>
<evidence type="ECO:0000256" key="4">
    <source>
        <dbReference type="ARBA" id="ARBA00022679"/>
    </source>
</evidence>
<dbReference type="Pfam" id="PF00358">
    <property type="entry name" value="PTS_EIIA_1"/>
    <property type="match status" value="1"/>
</dbReference>
<sequence length="159" mass="17471">MFNLFKKSNSIIAPMCGRVLDLSKVPDGVFASRLAGDGVAIDCSEDVIVAPADGTLSLIFKTNHAFGITLDNGIELLIHIGIDTVKLKGEGFQRLAREKTRVKVGEPIVRINRKFIKEKGYSLISPILITNVEKIEQIKGNVDIKVTSGKDIIFTYKIK</sequence>
<dbReference type="Proteomes" id="UP000563151">
    <property type="component" value="Unassembled WGS sequence"/>
</dbReference>
<keyword evidence="3 8" id="KW-0762">Sugar transport</keyword>
<evidence type="ECO:0000256" key="6">
    <source>
        <dbReference type="ARBA" id="ARBA00022777"/>
    </source>
</evidence>
<dbReference type="EMBL" id="JAAZWO010000015">
    <property type="protein sequence ID" value="MBC2398554.1"/>
    <property type="molecule type" value="Genomic_DNA"/>
</dbReference>
<dbReference type="PROSITE" id="PS51093">
    <property type="entry name" value="PTS_EIIA_TYPE_1"/>
    <property type="match status" value="1"/>
</dbReference>
<evidence type="ECO:0000313" key="8">
    <source>
        <dbReference type="EMBL" id="MBC2398554.1"/>
    </source>
</evidence>
<dbReference type="InterPro" id="IPR050890">
    <property type="entry name" value="PTS_EIIA_component"/>
</dbReference>
<keyword evidence="5" id="KW-0598">Phosphotransferase system</keyword>
<feature type="domain" description="PTS EIIA type-1" evidence="7">
    <location>
        <begin position="27"/>
        <end position="131"/>
    </location>
</feature>
<comment type="caution">
    <text evidence="8">The sequence shown here is derived from an EMBL/GenBank/DDBJ whole genome shotgun (WGS) entry which is preliminary data.</text>
</comment>
<dbReference type="SUPFAM" id="SSF51261">
    <property type="entry name" value="Duplicated hybrid motif"/>
    <property type="match status" value="1"/>
</dbReference>
<dbReference type="NCBIfam" id="TIGR00830">
    <property type="entry name" value="PTBA"/>
    <property type="match status" value="1"/>
</dbReference>
<evidence type="ECO:0000256" key="1">
    <source>
        <dbReference type="ARBA" id="ARBA00004496"/>
    </source>
</evidence>